<name>A0ABN8J023_9NEOP</name>
<proteinExistence type="predicted"/>
<sequence>MNGVGACADALTAAGYKRAAPTQRRTTLARSNVPTEDLRQNLQAHYRDSPPSARNVHHCFATALQLSSEIHPHHLWIHVKTGTKMMWWAVWCVAVVATGALSVAAPSGSALAPLSAVDWQQFDASNSDDESMANAFGPVSGRYSASTPWFYLLADVPRESQDEAGRVKRRMPSLSIDLPMSVLRHKLSQEQERKAQALRAVVNRNFLNGIGKRGFQWGPFEESGSLY</sequence>
<evidence type="ECO:0000256" key="1">
    <source>
        <dbReference type="ARBA" id="ARBA00004613"/>
    </source>
</evidence>
<organism evidence="6 7">
    <name type="scientific">Iphiclides podalirius</name>
    <name type="common">scarce swallowtail</name>
    <dbReference type="NCBI Taxonomy" id="110791"/>
    <lineage>
        <taxon>Eukaryota</taxon>
        <taxon>Metazoa</taxon>
        <taxon>Ecdysozoa</taxon>
        <taxon>Arthropoda</taxon>
        <taxon>Hexapoda</taxon>
        <taxon>Insecta</taxon>
        <taxon>Pterygota</taxon>
        <taxon>Neoptera</taxon>
        <taxon>Endopterygota</taxon>
        <taxon>Lepidoptera</taxon>
        <taxon>Glossata</taxon>
        <taxon>Ditrysia</taxon>
        <taxon>Papilionoidea</taxon>
        <taxon>Papilionidae</taxon>
        <taxon>Papilioninae</taxon>
        <taxon>Iphiclides</taxon>
    </lineage>
</organism>
<evidence type="ECO:0000256" key="2">
    <source>
        <dbReference type="ARBA" id="ARBA00022525"/>
    </source>
</evidence>
<keyword evidence="4" id="KW-1133">Transmembrane helix</keyword>
<feature type="transmembrane region" description="Helical" evidence="4">
    <location>
        <begin position="85"/>
        <end position="105"/>
    </location>
</feature>
<gene>
    <name evidence="6" type="ORF">IPOD504_LOCUS14482</name>
</gene>
<keyword evidence="7" id="KW-1185">Reference proteome</keyword>
<keyword evidence="4" id="KW-0812">Transmembrane</keyword>
<keyword evidence="2" id="KW-0964">Secreted</keyword>
<reference evidence="6" key="1">
    <citation type="submission" date="2022-03" db="EMBL/GenBank/DDBJ databases">
        <authorList>
            <person name="Martin H S."/>
        </authorList>
    </citation>
    <scope>NUCLEOTIDE SEQUENCE</scope>
</reference>
<evidence type="ECO:0000256" key="3">
    <source>
        <dbReference type="ARBA" id="ARBA00022702"/>
    </source>
</evidence>
<evidence type="ECO:0000256" key="4">
    <source>
        <dbReference type="SAM" id="Phobius"/>
    </source>
</evidence>
<comment type="subcellular location">
    <subcellularLocation>
        <location evidence="1">Secreted</location>
    </subcellularLocation>
</comment>
<protein>
    <recommendedName>
        <fullName evidence="5">Corticotropin-releasing factor domain-containing protein</fullName>
    </recommendedName>
</protein>
<dbReference type="PROSITE" id="PS00511">
    <property type="entry name" value="CRF"/>
    <property type="match status" value="1"/>
</dbReference>
<evidence type="ECO:0000259" key="5">
    <source>
        <dbReference type="SMART" id="SM00039"/>
    </source>
</evidence>
<accession>A0ABN8J023</accession>
<keyword evidence="3" id="KW-0372">Hormone</keyword>
<dbReference type="EMBL" id="OW152817">
    <property type="protein sequence ID" value="CAH2068659.1"/>
    <property type="molecule type" value="Genomic_DNA"/>
</dbReference>
<dbReference type="InterPro" id="IPR018446">
    <property type="entry name" value="Corticotropin-releasing_fac_CS"/>
</dbReference>
<dbReference type="SMART" id="SM00039">
    <property type="entry name" value="CRF"/>
    <property type="match status" value="1"/>
</dbReference>
<dbReference type="Proteomes" id="UP000837857">
    <property type="component" value="Chromosome 5"/>
</dbReference>
<feature type="non-terminal residue" evidence="6">
    <location>
        <position position="227"/>
    </location>
</feature>
<feature type="domain" description="Corticotropin-releasing factor" evidence="5">
    <location>
        <begin position="170"/>
        <end position="210"/>
    </location>
</feature>
<dbReference type="InterPro" id="IPR000187">
    <property type="entry name" value="CRF"/>
</dbReference>
<dbReference type="Pfam" id="PF00473">
    <property type="entry name" value="CRF"/>
    <property type="match status" value="1"/>
</dbReference>
<evidence type="ECO:0000313" key="6">
    <source>
        <dbReference type="EMBL" id="CAH2068659.1"/>
    </source>
</evidence>
<keyword evidence="4" id="KW-0472">Membrane</keyword>
<evidence type="ECO:0000313" key="7">
    <source>
        <dbReference type="Proteomes" id="UP000837857"/>
    </source>
</evidence>